<evidence type="ECO:0000313" key="1">
    <source>
        <dbReference type="EMBL" id="GMA25707.1"/>
    </source>
</evidence>
<reference evidence="2" key="1">
    <citation type="journal article" date="2019" name="Int. J. Syst. Evol. Microbiol.">
        <title>The Global Catalogue of Microorganisms (GCM) 10K type strain sequencing project: providing services to taxonomists for standard genome sequencing and annotation.</title>
        <authorList>
            <consortium name="The Broad Institute Genomics Platform"/>
            <consortium name="The Broad Institute Genome Sequencing Center for Infectious Disease"/>
            <person name="Wu L."/>
            <person name="Ma J."/>
        </authorList>
    </citation>
    <scope>NUCLEOTIDE SEQUENCE [LARGE SCALE GENOMIC DNA]</scope>
    <source>
        <strain evidence="2">NBRC 106348</strain>
    </source>
</reference>
<organism evidence="1 2">
    <name type="scientific">Luteimicrobium album</name>
    <dbReference type="NCBI Taxonomy" id="1054550"/>
    <lineage>
        <taxon>Bacteria</taxon>
        <taxon>Bacillati</taxon>
        <taxon>Actinomycetota</taxon>
        <taxon>Actinomycetes</taxon>
        <taxon>Micrococcales</taxon>
        <taxon>Luteimicrobium</taxon>
    </lineage>
</organism>
<dbReference type="RefSeq" id="WP_348525263.1">
    <property type="nucleotide sequence ID" value="NZ_BSUK01000001.1"/>
</dbReference>
<evidence type="ECO:0000313" key="2">
    <source>
        <dbReference type="Proteomes" id="UP001157091"/>
    </source>
</evidence>
<dbReference type="Proteomes" id="UP001157091">
    <property type="component" value="Unassembled WGS sequence"/>
</dbReference>
<sequence length="61" mass="7006">MPRPHLIAARRLVREHCAEVGVPYTETSLIASYGIVVRYLNQVGLSARDPFDCPTFHRLRR</sequence>
<dbReference type="EMBL" id="BSUK01000001">
    <property type="protein sequence ID" value="GMA25707.1"/>
    <property type="molecule type" value="Genomic_DNA"/>
</dbReference>
<protein>
    <submittedName>
        <fullName evidence="1">Uncharacterized protein</fullName>
    </submittedName>
</protein>
<name>A0ABQ6I4Z7_9MICO</name>
<keyword evidence="2" id="KW-1185">Reference proteome</keyword>
<gene>
    <name evidence="1" type="ORF">GCM10025864_34660</name>
</gene>
<proteinExistence type="predicted"/>
<accession>A0ABQ6I4Z7</accession>
<comment type="caution">
    <text evidence="1">The sequence shown here is derived from an EMBL/GenBank/DDBJ whole genome shotgun (WGS) entry which is preliminary data.</text>
</comment>